<sequence>MAFDQLATQLAGITLEYQQMQDVVEFSETAGENVLPEDMDTKIDCSVKPTSPLVYELPPEINDSSTIEEVAAFLLDFAYAEINFSLPFQNQPEKMFALCTLISDQIMERCAAESTGLPLFAPKTHLFYPFWLPDHPVNVRHLRCALWAVEEVKMRMAAKGGFGKFLEENIKD</sequence>
<comment type="caution">
    <text evidence="1">The sequence shown here is derived from an EMBL/GenBank/DDBJ whole genome shotgun (WGS) entry which is preliminary data.</text>
</comment>
<keyword evidence="2" id="KW-1185">Reference proteome</keyword>
<accession>A0A9W9C8B9</accession>
<evidence type="ECO:0000313" key="1">
    <source>
        <dbReference type="EMBL" id="KAJ4349564.1"/>
    </source>
</evidence>
<dbReference type="EMBL" id="JAPEUX010000006">
    <property type="protein sequence ID" value="KAJ4349564.1"/>
    <property type="molecule type" value="Genomic_DNA"/>
</dbReference>
<name>A0A9W9C8B9_9PLEO</name>
<evidence type="ECO:0000313" key="2">
    <source>
        <dbReference type="Proteomes" id="UP001140513"/>
    </source>
</evidence>
<gene>
    <name evidence="1" type="ORF">N0V89_008180</name>
</gene>
<reference evidence="1" key="1">
    <citation type="submission" date="2022-10" db="EMBL/GenBank/DDBJ databases">
        <title>Tapping the CABI collections for fungal endophytes: first genome assemblies for Collariella, Neodidymelliopsis, Ascochyta clinopodiicola, Didymella pomorum, Didymosphaeria variabile, Neocosmospora piperis and Neocucurbitaria cava.</title>
        <authorList>
            <person name="Hill R."/>
        </authorList>
    </citation>
    <scope>NUCLEOTIDE SEQUENCE</scope>
    <source>
        <strain evidence="1">IMI 356815</strain>
    </source>
</reference>
<dbReference type="GeneID" id="80911710"/>
<protein>
    <submittedName>
        <fullName evidence="1">Uncharacterized protein</fullName>
    </submittedName>
</protein>
<proteinExistence type="predicted"/>
<dbReference type="Proteomes" id="UP001140513">
    <property type="component" value="Unassembled WGS sequence"/>
</dbReference>
<dbReference type="AlphaFoldDB" id="A0A9W9C8B9"/>
<organism evidence="1 2">
    <name type="scientific">Didymosphaeria variabile</name>
    <dbReference type="NCBI Taxonomy" id="1932322"/>
    <lineage>
        <taxon>Eukaryota</taxon>
        <taxon>Fungi</taxon>
        <taxon>Dikarya</taxon>
        <taxon>Ascomycota</taxon>
        <taxon>Pezizomycotina</taxon>
        <taxon>Dothideomycetes</taxon>
        <taxon>Pleosporomycetidae</taxon>
        <taxon>Pleosporales</taxon>
        <taxon>Massarineae</taxon>
        <taxon>Didymosphaeriaceae</taxon>
        <taxon>Didymosphaeria</taxon>
    </lineage>
</organism>
<dbReference type="RefSeq" id="XP_056068494.1">
    <property type="nucleotide sequence ID" value="XM_056216938.1"/>
</dbReference>